<evidence type="ECO:0000256" key="1">
    <source>
        <dbReference type="SAM" id="MobiDB-lite"/>
    </source>
</evidence>
<dbReference type="EMBL" id="MN739243">
    <property type="protein sequence ID" value="QHS95166.1"/>
    <property type="molecule type" value="Genomic_DNA"/>
</dbReference>
<dbReference type="AlphaFoldDB" id="A0A6C0BSI2"/>
<sequence length="216" mass="24945">MVKYTLKNRRKKTMKRKTTRRKVAGTGIGTKIYRGLHQATLRKPSWGEQNEIDAKERELKRVAREEKRKRDTELLDKIRKSDDYTEMDDIKDLKKGETYVEFQGADAKPNLFKLGTFQGLEYEGYLGPLKGAPINVKFDNKKLTGLFRQGAEMWISNNTSLKGLVFKVNVSGVMEPKVGKDIADRIASFGGKKKKTRKTRKTRKTKKSRKSRKSRK</sequence>
<name>A0A6C0BSI2_9ZZZZ</name>
<feature type="compositionally biased region" description="Basic residues" evidence="1">
    <location>
        <begin position="191"/>
        <end position="216"/>
    </location>
</feature>
<feature type="region of interest" description="Disordered" evidence="1">
    <location>
        <begin position="1"/>
        <end position="22"/>
    </location>
</feature>
<proteinExistence type="predicted"/>
<protein>
    <submittedName>
        <fullName evidence="2">Uncharacterized protein</fullName>
    </submittedName>
</protein>
<accession>A0A6C0BSI2</accession>
<evidence type="ECO:0000313" key="2">
    <source>
        <dbReference type="EMBL" id="QHS95166.1"/>
    </source>
</evidence>
<organism evidence="2">
    <name type="scientific">viral metagenome</name>
    <dbReference type="NCBI Taxonomy" id="1070528"/>
    <lineage>
        <taxon>unclassified sequences</taxon>
        <taxon>metagenomes</taxon>
        <taxon>organismal metagenomes</taxon>
    </lineage>
</organism>
<reference evidence="2" key="1">
    <citation type="journal article" date="2020" name="Nature">
        <title>Giant virus diversity and host interactions through global metagenomics.</title>
        <authorList>
            <person name="Schulz F."/>
            <person name="Roux S."/>
            <person name="Paez-Espino D."/>
            <person name="Jungbluth S."/>
            <person name="Walsh D.A."/>
            <person name="Denef V.J."/>
            <person name="McMahon K.D."/>
            <person name="Konstantinidis K.T."/>
            <person name="Eloe-Fadrosh E.A."/>
            <person name="Kyrpides N.C."/>
            <person name="Woyke T."/>
        </authorList>
    </citation>
    <scope>NUCLEOTIDE SEQUENCE</scope>
    <source>
        <strain evidence="2">GVMAG-M-3300018428-16</strain>
    </source>
</reference>
<feature type="region of interest" description="Disordered" evidence="1">
    <location>
        <begin position="185"/>
        <end position="216"/>
    </location>
</feature>